<dbReference type="InterPro" id="IPR011251">
    <property type="entry name" value="Luciferase-like_dom"/>
</dbReference>
<name>A0AAX3W4U5_MAMLE</name>
<dbReference type="NCBIfam" id="TIGR03558">
    <property type="entry name" value="oxido_grp_1"/>
    <property type="match status" value="1"/>
</dbReference>
<dbReference type="InterPro" id="IPR050766">
    <property type="entry name" value="Bact_Lucif_Oxidored"/>
</dbReference>
<dbReference type="PANTHER" id="PTHR30137">
    <property type="entry name" value="LUCIFERASE-LIKE MONOOXYGENASE"/>
    <property type="match status" value="1"/>
</dbReference>
<sequence length="331" mass="37068">MRLSILDQSPVSSNQTSREALNHSLKLAQIGESLGYTRYWLTEHHDLQHLASSTPEVLLGYIGGHTETIRIGAGAILLPHYRPYKVAEIFNTLATLFPNRIDLGIGRAPGGSAEATNALSTNYLQKVFALPELLEELLNFLDGSFPDGHEFKSLSALPKPEKSATPWLLGTSEKSAKLAAKNGLPYTFGYFMSDNKGTEIIQTYKDNFVKRYENQEPEVILTVSVVCAETNKKAEEIALSSLIWSIQKEKLEDENGVPSIEAAKQYKLTDKEKEKIENMKRQMIIGDQKTVKTQLKALEKEYECDEIMINTVTYSPDDKFNSYCLIAEVLL</sequence>
<dbReference type="GO" id="GO:0005829">
    <property type="term" value="C:cytosol"/>
    <property type="evidence" value="ECO:0007669"/>
    <property type="project" value="TreeGrafter"/>
</dbReference>
<protein>
    <submittedName>
        <fullName evidence="3">LLM class flavin-dependent oxidoreductase</fullName>
    </submittedName>
</protein>
<feature type="domain" description="Luciferase-like" evidence="2">
    <location>
        <begin position="1"/>
        <end position="300"/>
    </location>
</feature>
<dbReference type="InterPro" id="IPR019949">
    <property type="entry name" value="CmoO-like"/>
</dbReference>
<evidence type="ECO:0000313" key="3">
    <source>
        <dbReference type="EMBL" id="WHI59785.1"/>
    </source>
</evidence>
<dbReference type="AlphaFoldDB" id="A0AAX3W4U5"/>
<dbReference type="Gene3D" id="3.20.20.30">
    <property type="entry name" value="Luciferase-like domain"/>
    <property type="match status" value="1"/>
</dbReference>
<evidence type="ECO:0000256" key="1">
    <source>
        <dbReference type="ARBA" id="ARBA00007789"/>
    </source>
</evidence>
<gene>
    <name evidence="3" type="ORF">PYH69_13885</name>
</gene>
<dbReference type="EMBL" id="CP118848">
    <property type="protein sequence ID" value="WHI59785.1"/>
    <property type="molecule type" value="Genomic_DNA"/>
</dbReference>
<dbReference type="RefSeq" id="WP_103269199.1">
    <property type="nucleotide sequence ID" value="NZ_CP118776.1"/>
</dbReference>
<dbReference type="SUPFAM" id="SSF51679">
    <property type="entry name" value="Bacterial luciferase-like"/>
    <property type="match status" value="1"/>
</dbReference>
<evidence type="ECO:0000259" key="2">
    <source>
        <dbReference type="Pfam" id="PF00296"/>
    </source>
</evidence>
<proteinExistence type="predicted"/>
<dbReference type="InterPro" id="IPR036661">
    <property type="entry name" value="Luciferase-like_sf"/>
</dbReference>
<dbReference type="CDD" id="cd00347">
    <property type="entry name" value="Flavin_utilizing_monoxygenases"/>
    <property type="match status" value="1"/>
</dbReference>
<reference evidence="3" key="1">
    <citation type="journal article" date="2023" name="Antibiotics">
        <title>Prevalence and Molecular Characterization of Methicillin-Resistant Staphylococci (MRS) and Mammaliicocci (MRM) in Dromedary Camels from Algeria: First Detection of SCCmec-mecC Hybrid in Methicillin-Resistant Mammaliicoccus lentus.</title>
        <authorList>
            <person name="Belhout C."/>
            <person name="Boyen F."/>
            <person name="Vereecke N."/>
            <person name="Theuns S."/>
            <person name="Taibi N."/>
            <person name="Stegger M."/>
            <person name="de la Fe-Rodriguez P.Y."/>
            <person name="Bouayad L."/>
            <person name="Elgroud R."/>
            <person name="Butaye P."/>
        </authorList>
    </citation>
    <scope>NUCLEOTIDE SEQUENCE</scope>
    <source>
        <strain evidence="3">7048</strain>
    </source>
</reference>
<organism evidence="3 4">
    <name type="scientific">Mammaliicoccus lentus</name>
    <name type="common">Staphylococcus lentus</name>
    <dbReference type="NCBI Taxonomy" id="42858"/>
    <lineage>
        <taxon>Bacteria</taxon>
        <taxon>Bacillati</taxon>
        <taxon>Bacillota</taxon>
        <taxon>Bacilli</taxon>
        <taxon>Bacillales</taxon>
        <taxon>Staphylococcaceae</taxon>
        <taxon>Mammaliicoccus</taxon>
    </lineage>
</organism>
<dbReference type="FunFam" id="3.20.20.30:FF:000002">
    <property type="entry name" value="LLM class flavin-dependent oxidoreductase"/>
    <property type="match status" value="1"/>
</dbReference>
<comment type="similarity">
    <text evidence="1">To bacterial alkanal monooxygenase alpha and beta chains.</text>
</comment>
<accession>A0AAX3W4U5</accession>
<evidence type="ECO:0000313" key="4">
    <source>
        <dbReference type="Proteomes" id="UP001223261"/>
    </source>
</evidence>
<dbReference type="Proteomes" id="UP001223261">
    <property type="component" value="Chromosome"/>
</dbReference>
<dbReference type="Pfam" id="PF00296">
    <property type="entry name" value="Bac_luciferase"/>
    <property type="match status" value="1"/>
</dbReference>
<dbReference type="PANTHER" id="PTHR30137:SF20">
    <property type="entry name" value="N-ACETYL-S-ALKYLCYSTEINE MONOOXYGENASE"/>
    <property type="match status" value="1"/>
</dbReference>
<dbReference type="GO" id="GO:0016705">
    <property type="term" value="F:oxidoreductase activity, acting on paired donors, with incorporation or reduction of molecular oxygen"/>
    <property type="evidence" value="ECO:0007669"/>
    <property type="project" value="InterPro"/>
</dbReference>